<feature type="transmembrane region" description="Helical" evidence="6">
    <location>
        <begin position="218"/>
        <end position="237"/>
    </location>
</feature>
<dbReference type="PANTHER" id="PTHR32322">
    <property type="entry name" value="INNER MEMBRANE TRANSPORTER"/>
    <property type="match status" value="1"/>
</dbReference>
<evidence type="ECO:0000256" key="2">
    <source>
        <dbReference type="ARBA" id="ARBA00022475"/>
    </source>
</evidence>
<evidence type="ECO:0000256" key="1">
    <source>
        <dbReference type="ARBA" id="ARBA00004651"/>
    </source>
</evidence>
<feature type="transmembrane region" description="Helical" evidence="6">
    <location>
        <begin position="99"/>
        <end position="117"/>
    </location>
</feature>
<evidence type="ECO:0000259" key="7">
    <source>
        <dbReference type="Pfam" id="PF00892"/>
    </source>
</evidence>
<organism evidence="8 9">
    <name type="scientific">Malaciobacter marinus</name>
    <dbReference type="NCBI Taxonomy" id="505249"/>
    <lineage>
        <taxon>Bacteria</taxon>
        <taxon>Pseudomonadati</taxon>
        <taxon>Campylobacterota</taxon>
        <taxon>Epsilonproteobacteria</taxon>
        <taxon>Campylobacterales</taxon>
        <taxon>Arcobacteraceae</taxon>
        <taxon>Malaciobacter</taxon>
    </lineage>
</organism>
<comment type="subcellular location">
    <subcellularLocation>
        <location evidence="1">Cell membrane</location>
        <topology evidence="1">Multi-pass membrane protein</topology>
    </subcellularLocation>
</comment>
<reference evidence="8 9" key="1">
    <citation type="submission" date="2018-02" db="EMBL/GenBank/DDBJ databases">
        <title>Subsurface microbial communities from deep shales in Ohio and West Virginia, USA.</title>
        <authorList>
            <person name="Wrighton K."/>
        </authorList>
    </citation>
    <scope>NUCLEOTIDE SEQUENCE [LARGE SCALE GENOMIC DNA]</scope>
    <source>
        <strain evidence="8 9">MARC-MIP3H16</strain>
    </source>
</reference>
<dbReference type="AlphaFoldDB" id="A0AB36ZT35"/>
<gene>
    <name evidence="8" type="ORF">B0F89_1366</name>
</gene>
<dbReference type="PANTHER" id="PTHR32322:SF18">
    <property type="entry name" value="S-ADENOSYLMETHIONINE_S-ADENOSYLHOMOCYSTEINE TRANSPORTER"/>
    <property type="match status" value="1"/>
</dbReference>
<feature type="transmembrane region" description="Helical" evidence="6">
    <location>
        <begin position="12"/>
        <end position="31"/>
    </location>
</feature>
<feature type="transmembrane region" description="Helical" evidence="6">
    <location>
        <begin position="69"/>
        <end position="87"/>
    </location>
</feature>
<evidence type="ECO:0000313" key="9">
    <source>
        <dbReference type="Proteomes" id="UP000239861"/>
    </source>
</evidence>
<keyword evidence="4 6" id="KW-1133">Transmembrane helix</keyword>
<feature type="transmembrane region" description="Helical" evidence="6">
    <location>
        <begin position="272"/>
        <end position="290"/>
    </location>
</feature>
<feature type="transmembrane region" description="Helical" evidence="6">
    <location>
        <begin position="249"/>
        <end position="266"/>
    </location>
</feature>
<comment type="caution">
    <text evidence="8">The sequence shown here is derived from an EMBL/GenBank/DDBJ whole genome shotgun (WGS) entry which is preliminary data.</text>
</comment>
<dbReference type="Proteomes" id="UP000239861">
    <property type="component" value="Unassembled WGS sequence"/>
</dbReference>
<proteinExistence type="predicted"/>
<evidence type="ECO:0000313" key="8">
    <source>
        <dbReference type="EMBL" id="PPK58654.1"/>
    </source>
</evidence>
<dbReference type="InterPro" id="IPR050638">
    <property type="entry name" value="AA-Vitamin_Transporters"/>
</dbReference>
<feature type="domain" description="EamA" evidence="7">
    <location>
        <begin position="10"/>
        <end position="140"/>
    </location>
</feature>
<feature type="transmembrane region" description="Helical" evidence="6">
    <location>
        <begin position="185"/>
        <end position="206"/>
    </location>
</feature>
<dbReference type="InterPro" id="IPR037185">
    <property type="entry name" value="EmrE-like"/>
</dbReference>
<dbReference type="GO" id="GO:0005886">
    <property type="term" value="C:plasma membrane"/>
    <property type="evidence" value="ECO:0007669"/>
    <property type="project" value="UniProtKB-SubCell"/>
</dbReference>
<feature type="domain" description="EamA" evidence="7">
    <location>
        <begin position="156"/>
        <end position="290"/>
    </location>
</feature>
<sequence length="298" mass="33555">MKNTSTLQAHMYVLFATFLVAGSFLASQKLANAVNPLSLTFLRFIGAIIIMAPFILFRKSLRDGILKTLPRALVISLFYSLYFMGMFEALKSTTVLNTGTLYTLVPLMTAILALFIFKEKISFNKLLVYFIGLIGTLWVIFKGNLELLLSFSLNDGDYIFIIGSFCMCCYSISIKLLYRNDNPLVLVFCTLIGGAIWMALGIIIFQKPLNWELIEGNLIYNMLYLIIGTTIITLFLYQKSTVILGPTKVMSYIYLNPVAVAILLLIFDHKSIETIVIPGIIITSIATFLLQKNKRLKK</sequence>
<feature type="transmembrane region" description="Helical" evidence="6">
    <location>
        <begin position="37"/>
        <end position="57"/>
    </location>
</feature>
<dbReference type="InterPro" id="IPR000620">
    <property type="entry name" value="EamA_dom"/>
</dbReference>
<evidence type="ECO:0000256" key="3">
    <source>
        <dbReference type="ARBA" id="ARBA00022692"/>
    </source>
</evidence>
<name>A0AB36ZT35_9BACT</name>
<dbReference type="SUPFAM" id="SSF103481">
    <property type="entry name" value="Multidrug resistance efflux transporter EmrE"/>
    <property type="match status" value="2"/>
</dbReference>
<keyword evidence="2" id="KW-1003">Cell membrane</keyword>
<dbReference type="EMBL" id="PTIW01000036">
    <property type="protein sequence ID" value="PPK58654.1"/>
    <property type="molecule type" value="Genomic_DNA"/>
</dbReference>
<dbReference type="Pfam" id="PF00892">
    <property type="entry name" value="EamA"/>
    <property type="match status" value="2"/>
</dbReference>
<dbReference type="RefSeq" id="WP_228150598.1">
    <property type="nucleotide sequence ID" value="NZ_PTIW01000036.1"/>
</dbReference>
<evidence type="ECO:0000256" key="6">
    <source>
        <dbReference type="SAM" id="Phobius"/>
    </source>
</evidence>
<evidence type="ECO:0000256" key="4">
    <source>
        <dbReference type="ARBA" id="ARBA00022989"/>
    </source>
</evidence>
<keyword evidence="5 6" id="KW-0472">Membrane</keyword>
<keyword evidence="3 6" id="KW-0812">Transmembrane</keyword>
<protein>
    <submittedName>
        <fullName evidence="8">EamA-like transporter family protein</fullName>
    </submittedName>
</protein>
<evidence type="ECO:0000256" key="5">
    <source>
        <dbReference type="ARBA" id="ARBA00023136"/>
    </source>
</evidence>
<accession>A0AB36ZT35</accession>
<feature type="transmembrane region" description="Helical" evidence="6">
    <location>
        <begin position="126"/>
        <end position="145"/>
    </location>
</feature>
<feature type="transmembrane region" description="Helical" evidence="6">
    <location>
        <begin position="157"/>
        <end position="178"/>
    </location>
</feature>